<dbReference type="GO" id="GO:0006353">
    <property type="term" value="P:DNA-templated transcription termination"/>
    <property type="evidence" value="ECO:0007669"/>
    <property type="project" value="UniProtKB-KW"/>
</dbReference>
<sequence length="230" mass="25732">MASKQAKLRLNPKRRRREKRRRSAEFQARGERARTAQERAARREAAKKAEDEHMSSMRWHLVDARRKQTARLMAALAQGAVPAVRLQEVVVAERSGRARKVRVPLLGRLLFVGLEPGEDASWLQEVYFEVEGVRHVAEKPVLVRGKQLDAFAGNLGGRGEPIRRADALTVEDFEVGEPVRVTDGPFASFNGLVEEIDNLEHTLKVAVSIFGRSTPVTLEPSQVERLSNAA</sequence>
<evidence type="ECO:0000256" key="1">
    <source>
        <dbReference type="ARBA" id="ARBA00022472"/>
    </source>
</evidence>
<accession>B8IA87</accession>
<dbReference type="PRINTS" id="PR00338">
    <property type="entry name" value="NUSGTNSCPFCT"/>
</dbReference>
<feature type="region of interest" description="Disordered" evidence="5">
    <location>
        <begin position="1"/>
        <end position="55"/>
    </location>
</feature>
<dbReference type="OrthoDB" id="7990576at2"/>
<dbReference type="Gene3D" id="2.30.30.30">
    <property type="match status" value="1"/>
</dbReference>
<name>B8IA87_METNO</name>
<keyword evidence="1" id="KW-0806">Transcription termination</keyword>
<dbReference type="STRING" id="460265.Mnod_4274"/>
<feature type="compositionally biased region" description="Basic and acidic residues" evidence="5">
    <location>
        <begin position="28"/>
        <end position="55"/>
    </location>
</feature>
<evidence type="ECO:0000256" key="5">
    <source>
        <dbReference type="SAM" id="MobiDB-lite"/>
    </source>
</evidence>
<dbReference type="RefSeq" id="WP_015930798.1">
    <property type="nucleotide sequence ID" value="NC_011894.1"/>
</dbReference>
<dbReference type="HOGENOM" id="CLU_1203705_0_0_5"/>
<dbReference type="InterPro" id="IPR043425">
    <property type="entry name" value="NusG-like"/>
</dbReference>
<gene>
    <name evidence="7" type="ordered locus">Mnod_4274</name>
</gene>
<dbReference type="PROSITE" id="PS01014">
    <property type="entry name" value="NUSG"/>
    <property type="match status" value="1"/>
</dbReference>
<feature type="compositionally biased region" description="Basic residues" evidence="5">
    <location>
        <begin position="1"/>
        <end position="22"/>
    </location>
</feature>
<keyword evidence="4" id="KW-0804">Transcription</keyword>
<dbReference type="InterPro" id="IPR014722">
    <property type="entry name" value="Rib_uL2_dom2"/>
</dbReference>
<evidence type="ECO:0000313" key="7">
    <source>
        <dbReference type="EMBL" id="ACL59150.1"/>
    </source>
</evidence>
<keyword evidence="8" id="KW-1185">Reference proteome</keyword>
<organism evidence="7 8">
    <name type="scientific">Methylobacterium nodulans (strain LMG 21967 / CNCM I-2342 / ORS 2060)</name>
    <dbReference type="NCBI Taxonomy" id="460265"/>
    <lineage>
        <taxon>Bacteria</taxon>
        <taxon>Pseudomonadati</taxon>
        <taxon>Pseudomonadota</taxon>
        <taxon>Alphaproteobacteria</taxon>
        <taxon>Hyphomicrobiales</taxon>
        <taxon>Methylobacteriaceae</taxon>
        <taxon>Methylobacterium</taxon>
    </lineage>
</organism>
<feature type="domain" description="KOW" evidence="6">
    <location>
        <begin position="172"/>
        <end position="199"/>
    </location>
</feature>
<dbReference type="InterPro" id="IPR008991">
    <property type="entry name" value="Translation_prot_SH3-like_sf"/>
</dbReference>
<dbReference type="FunFam" id="2.30.30.30:FF:000002">
    <property type="entry name" value="Transcription termination/antitermination factor NusG"/>
    <property type="match status" value="1"/>
</dbReference>
<dbReference type="PANTHER" id="PTHR30265">
    <property type="entry name" value="RHO-INTERACTING TRANSCRIPTION TERMINATION FACTOR NUSG"/>
    <property type="match status" value="1"/>
</dbReference>
<dbReference type="CDD" id="cd06091">
    <property type="entry name" value="KOW_NusG"/>
    <property type="match status" value="1"/>
</dbReference>
<dbReference type="SMART" id="SM00739">
    <property type="entry name" value="KOW"/>
    <property type="match status" value="1"/>
</dbReference>
<dbReference type="Proteomes" id="UP000008207">
    <property type="component" value="Chromosome"/>
</dbReference>
<dbReference type="InterPro" id="IPR015869">
    <property type="entry name" value="Transcrpt_antiterm_NusG_bac_CS"/>
</dbReference>
<evidence type="ECO:0000256" key="2">
    <source>
        <dbReference type="ARBA" id="ARBA00022814"/>
    </source>
</evidence>
<protein>
    <submittedName>
        <fullName evidence="7">NusG antitermination factor</fullName>
    </submittedName>
</protein>
<dbReference type="InterPro" id="IPR005824">
    <property type="entry name" value="KOW"/>
</dbReference>
<dbReference type="AlphaFoldDB" id="B8IA87"/>
<keyword evidence="2" id="KW-0889">Transcription antitermination</keyword>
<dbReference type="GO" id="GO:0031564">
    <property type="term" value="P:transcription antitermination"/>
    <property type="evidence" value="ECO:0007669"/>
    <property type="project" value="UniProtKB-KW"/>
</dbReference>
<dbReference type="eggNOG" id="COG0250">
    <property type="taxonomic scope" value="Bacteria"/>
</dbReference>
<evidence type="ECO:0000313" key="8">
    <source>
        <dbReference type="Proteomes" id="UP000008207"/>
    </source>
</evidence>
<proteinExistence type="predicted"/>
<evidence type="ECO:0000259" key="6">
    <source>
        <dbReference type="SMART" id="SM00739"/>
    </source>
</evidence>
<dbReference type="EMBL" id="CP001349">
    <property type="protein sequence ID" value="ACL59150.1"/>
    <property type="molecule type" value="Genomic_DNA"/>
</dbReference>
<dbReference type="KEGG" id="mno:Mnod_4274"/>
<evidence type="ECO:0000256" key="4">
    <source>
        <dbReference type="ARBA" id="ARBA00023163"/>
    </source>
</evidence>
<dbReference type="PANTHER" id="PTHR30265:SF7">
    <property type="entry name" value="TRANSCRIPTION ANTITERMINATION PROTEIN RFAH"/>
    <property type="match status" value="1"/>
</dbReference>
<reference evidence="7 8" key="1">
    <citation type="submission" date="2009-01" db="EMBL/GenBank/DDBJ databases">
        <title>Complete sequence of chromosome of Methylobacterium nodulans ORS 2060.</title>
        <authorList>
            <consortium name="US DOE Joint Genome Institute"/>
            <person name="Lucas S."/>
            <person name="Copeland A."/>
            <person name="Lapidus A."/>
            <person name="Glavina del Rio T."/>
            <person name="Dalin E."/>
            <person name="Tice H."/>
            <person name="Bruce D."/>
            <person name="Goodwin L."/>
            <person name="Pitluck S."/>
            <person name="Sims D."/>
            <person name="Brettin T."/>
            <person name="Detter J.C."/>
            <person name="Han C."/>
            <person name="Larimer F."/>
            <person name="Land M."/>
            <person name="Hauser L."/>
            <person name="Kyrpides N."/>
            <person name="Ivanova N."/>
            <person name="Marx C.J."/>
            <person name="Richardson P."/>
        </authorList>
    </citation>
    <scope>NUCLEOTIDE SEQUENCE [LARGE SCALE GENOMIC DNA]</scope>
    <source>
        <strain evidence="8">LMG 21967 / CNCM I-2342 / ORS 2060</strain>
    </source>
</reference>
<dbReference type="SUPFAM" id="SSF50104">
    <property type="entry name" value="Translation proteins SH3-like domain"/>
    <property type="match status" value="1"/>
</dbReference>
<dbReference type="GO" id="GO:0005829">
    <property type="term" value="C:cytosol"/>
    <property type="evidence" value="ECO:0007669"/>
    <property type="project" value="UniProtKB-ARBA"/>
</dbReference>
<evidence type="ECO:0000256" key="3">
    <source>
        <dbReference type="ARBA" id="ARBA00023015"/>
    </source>
</evidence>
<keyword evidence="3" id="KW-0805">Transcription regulation</keyword>
<dbReference type="GO" id="GO:0032784">
    <property type="term" value="P:regulation of DNA-templated transcription elongation"/>
    <property type="evidence" value="ECO:0007669"/>
    <property type="project" value="InterPro"/>
</dbReference>
<dbReference type="InterPro" id="IPR001062">
    <property type="entry name" value="Transcrpt_antiterm_NusG"/>
</dbReference>